<keyword evidence="2 6" id="KW-0812">Transmembrane</keyword>
<protein>
    <recommendedName>
        <fullName evidence="7">Disease resistance R13L4/SHOC-2-like LRR domain-containing protein</fullName>
    </recommendedName>
</protein>
<accession>A0ABD3QKB3</accession>
<sequence length="921" mass="102172">MKSSTLFDCPDSRGNTCKHIQILADGTRITEYKESQTLPDGVVVIKTRIARTYPRAEVEDSSSVMKEIKTTITRMYPDGKIGTTTATEEVISFPSETENSSTCLTGTGNSATEMNHLADGSGVLATTSSSKLANGSWSTVTTKVHMNHFDREPDSLETNQRHLARSDISAPHPQTCFDNDAIIPVEFMKHNVSTPCIEVLPPSQPPFPPGHTRPCKFFDNDMRLKPETIKISNPVHKSFPNPPFLETIALDENVVVPTQYALDKSTIPDVKKSHCSPLIGQDKCYSRDDRTYKEKAYSLKSTSSGFKEPARTEAVAHEIGKFKKCASKLECIDCCDVADAAQPVTIMTLKLDDEPWQRDHTKVRILDDSMQRSEDPRETGRMEPATHFSSNNDKIAVAIAIDASREEPIYEATDYSPESNSLIDRSRVRNFLIVALLLVIVSVASVVAVVYSTKKRSQIAQKALQVPTLSPTITRNTIIPQVIERDVVKRNVTLSNIASSYPLSQALNWILHKDEMQLEATDPKLAQRFTLALLGFQFDYLAWSYNYSQTDQSSDWLTSKDECEWFGVTCEGGKISTLNLASNTLIGTIPPEIGNLLTLEQLVLRHNCVFGTLPPEVGLLSNLQLIDFSYNGLSGFIPDEFFNLSALLKISLECQKFGYDCPQINCSSSDGILVDPQIEEFGNVDKIGLEGKFLEKIGLLQDLKYIGLRGNSFSGSIAPDIGNLKNLKFIDADRNYFNGTIPEEIFTLSNLQVLSFDSNYFSGSLPDNIGEARALEYIWFWVESDGKMNGTIPDSLYKLTQLEYLSLSGNSFEGEIKADIGNLTSLTQLLLDDNKFTGTLPSELGLCEKLATIWIHNTNIEGTVPTEVCSLRSKLNQAEYGQFYADCTPENNGPAFLECDEECCTACCEHNSKICIDTGYI</sequence>
<organism evidence="8 9">
    <name type="scientific">Cyclotella cryptica</name>
    <dbReference type="NCBI Taxonomy" id="29204"/>
    <lineage>
        <taxon>Eukaryota</taxon>
        <taxon>Sar</taxon>
        <taxon>Stramenopiles</taxon>
        <taxon>Ochrophyta</taxon>
        <taxon>Bacillariophyta</taxon>
        <taxon>Coscinodiscophyceae</taxon>
        <taxon>Thalassiosirophycidae</taxon>
        <taxon>Stephanodiscales</taxon>
        <taxon>Stephanodiscaceae</taxon>
        <taxon>Cyclotella</taxon>
    </lineage>
</organism>
<reference evidence="8 9" key="1">
    <citation type="journal article" date="2020" name="G3 (Bethesda)">
        <title>Improved Reference Genome for Cyclotella cryptica CCMP332, a Model for Cell Wall Morphogenesis, Salinity Adaptation, and Lipid Production in Diatoms (Bacillariophyta).</title>
        <authorList>
            <person name="Roberts W.R."/>
            <person name="Downey K.M."/>
            <person name="Ruck E.C."/>
            <person name="Traller J.C."/>
            <person name="Alverson A.J."/>
        </authorList>
    </citation>
    <scope>NUCLEOTIDE SEQUENCE [LARGE SCALE GENOMIC DNA]</scope>
    <source>
        <strain evidence="8 9">CCMP332</strain>
    </source>
</reference>
<dbReference type="InterPro" id="IPR001611">
    <property type="entry name" value="Leu-rich_rpt"/>
</dbReference>
<gene>
    <name evidence="8" type="ORF">HJC23_007419</name>
</gene>
<dbReference type="InterPro" id="IPR032675">
    <property type="entry name" value="LRR_dom_sf"/>
</dbReference>
<dbReference type="Pfam" id="PF23598">
    <property type="entry name" value="LRR_14"/>
    <property type="match status" value="1"/>
</dbReference>
<keyword evidence="5 6" id="KW-0472">Membrane</keyword>
<evidence type="ECO:0000256" key="4">
    <source>
        <dbReference type="ARBA" id="ARBA00022989"/>
    </source>
</evidence>
<keyword evidence="9" id="KW-1185">Reference proteome</keyword>
<dbReference type="PANTHER" id="PTHR48054:SF82">
    <property type="entry name" value="LRR RECEPTOR-LIKE SERINE_THREONINE-PROTEIN KINASE FLS2"/>
    <property type="match status" value="1"/>
</dbReference>
<dbReference type="InterPro" id="IPR052592">
    <property type="entry name" value="LRR-RLK"/>
</dbReference>
<evidence type="ECO:0000256" key="3">
    <source>
        <dbReference type="ARBA" id="ARBA00022737"/>
    </source>
</evidence>
<evidence type="ECO:0000313" key="8">
    <source>
        <dbReference type="EMBL" id="KAL3799946.1"/>
    </source>
</evidence>
<dbReference type="SUPFAM" id="SSF52047">
    <property type="entry name" value="RNI-like"/>
    <property type="match status" value="1"/>
</dbReference>
<feature type="domain" description="Disease resistance R13L4/SHOC-2-like LRR" evidence="7">
    <location>
        <begin position="692"/>
        <end position="809"/>
    </location>
</feature>
<dbReference type="Gene3D" id="3.80.10.10">
    <property type="entry name" value="Ribonuclease Inhibitor"/>
    <property type="match status" value="2"/>
</dbReference>
<evidence type="ECO:0000256" key="5">
    <source>
        <dbReference type="ARBA" id="ARBA00023136"/>
    </source>
</evidence>
<name>A0ABD3QKB3_9STRA</name>
<dbReference type="EMBL" id="JABMIG020000035">
    <property type="protein sequence ID" value="KAL3799946.1"/>
    <property type="molecule type" value="Genomic_DNA"/>
</dbReference>
<dbReference type="AlphaFoldDB" id="A0ABD3QKB3"/>
<evidence type="ECO:0000256" key="1">
    <source>
        <dbReference type="ARBA" id="ARBA00004370"/>
    </source>
</evidence>
<dbReference type="InterPro" id="IPR055414">
    <property type="entry name" value="LRR_R13L4/SHOC2-like"/>
</dbReference>
<dbReference type="Proteomes" id="UP001516023">
    <property type="component" value="Unassembled WGS sequence"/>
</dbReference>
<evidence type="ECO:0000259" key="7">
    <source>
        <dbReference type="Pfam" id="PF23598"/>
    </source>
</evidence>
<keyword evidence="4 6" id="KW-1133">Transmembrane helix</keyword>
<comment type="subcellular location">
    <subcellularLocation>
        <location evidence="1">Membrane</location>
    </subcellularLocation>
</comment>
<evidence type="ECO:0000256" key="6">
    <source>
        <dbReference type="SAM" id="Phobius"/>
    </source>
</evidence>
<dbReference type="FunFam" id="3.80.10.10:FF:000129">
    <property type="entry name" value="Leucine-rich repeat receptor-like kinase"/>
    <property type="match status" value="1"/>
</dbReference>
<proteinExistence type="predicted"/>
<dbReference type="GO" id="GO:0016020">
    <property type="term" value="C:membrane"/>
    <property type="evidence" value="ECO:0007669"/>
    <property type="project" value="UniProtKB-SubCell"/>
</dbReference>
<evidence type="ECO:0000256" key="2">
    <source>
        <dbReference type="ARBA" id="ARBA00022692"/>
    </source>
</evidence>
<keyword evidence="3" id="KW-0677">Repeat</keyword>
<dbReference type="PANTHER" id="PTHR48054">
    <property type="entry name" value="RECEPTOR KINASE-LIKE PROTEIN XA21"/>
    <property type="match status" value="1"/>
</dbReference>
<dbReference type="Pfam" id="PF00560">
    <property type="entry name" value="LRR_1"/>
    <property type="match status" value="3"/>
</dbReference>
<evidence type="ECO:0000313" key="9">
    <source>
        <dbReference type="Proteomes" id="UP001516023"/>
    </source>
</evidence>
<comment type="caution">
    <text evidence="8">The sequence shown here is derived from an EMBL/GenBank/DDBJ whole genome shotgun (WGS) entry which is preliminary data.</text>
</comment>
<feature type="transmembrane region" description="Helical" evidence="6">
    <location>
        <begin position="431"/>
        <end position="452"/>
    </location>
</feature>